<evidence type="ECO:0000313" key="13">
    <source>
        <dbReference type="EMBL" id="JAQ16887.1"/>
    </source>
</evidence>
<dbReference type="GO" id="GO:0015252">
    <property type="term" value="F:proton channel activity"/>
    <property type="evidence" value="ECO:0007669"/>
    <property type="project" value="InterPro"/>
</dbReference>
<dbReference type="GO" id="GO:0005886">
    <property type="term" value="C:plasma membrane"/>
    <property type="evidence" value="ECO:0007669"/>
    <property type="project" value="UniProtKB-SubCell"/>
</dbReference>
<evidence type="ECO:0000256" key="2">
    <source>
        <dbReference type="ARBA" id="ARBA00006513"/>
    </source>
</evidence>
<feature type="transmembrane region" description="Helical" evidence="12">
    <location>
        <begin position="97"/>
        <end position="119"/>
    </location>
</feature>
<feature type="transmembrane region" description="Helical" evidence="12">
    <location>
        <begin position="448"/>
        <end position="472"/>
    </location>
</feature>
<feature type="transmembrane region" description="Helical" evidence="12">
    <location>
        <begin position="527"/>
        <end position="547"/>
    </location>
</feature>
<evidence type="ECO:0000256" key="3">
    <source>
        <dbReference type="ARBA" id="ARBA00022448"/>
    </source>
</evidence>
<dbReference type="PANTHER" id="PTHR21522">
    <property type="entry name" value="PROTON CHANNEL OTOP"/>
    <property type="match status" value="1"/>
</dbReference>
<evidence type="ECO:0000256" key="4">
    <source>
        <dbReference type="ARBA" id="ARBA00022475"/>
    </source>
</evidence>
<evidence type="ECO:0000256" key="7">
    <source>
        <dbReference type="ARBA" id="ARBA00022989"/>
    </source>
</evidence>
<evidence type="ECO:0000256" key="6">
    <source>
        <dbReference type="ARBA" id="ARBA00022781"/>
    </source>
</evidence>
<name>A0A146MDH9_LYGHE</name>
<dbReference type="AlphaFoldDB" id="A0A146MDH9"/>
<evidence type="ECO:0000256" key="11">
    <source>
        <dbReference type="SAM" id="MobiDB-lite"/>
    </source>
</evidence>
<feature type="region of interest" description="Disordered" evidence="11">
    <location>
        <begin position="1"/>
        <end position="41"/>
    </location>
</feature>
<organism evidence="13">
    <name type="scientific">Lygus hesperus</name>
    <name type="common">Western plant bug</name>
    <dbReference type="NCBI Taxonomy" id="30085"/>
    <lineage>
        <taxon>Eukaryota</taxon>
        <taxon>Metazoa</taxon>
        <taxon>Ecdysozoa</taxon>
        <taxon>Arthropoda</taxon>
        <taxon>Hexapoda</taxon>
        <taxon>Insecta</taxon>
        <taxon>Pterygota</taxon>
        <taxon>Neoptera</taxon>
        <taxon>Paraneoptera</taxon>
        <taxon>Hemiptera</taxon>
        <taxon>Heteroptera</taxon>
        <taxon>Panheteroptera</taxon>
        <taxon>Cimicomorpha</taxon>
        <taxon>Miridae</taxon>
        <taxon>Mirini</taxon>
        <taxon>Lygus</taxon>
    </lineage>
</organism>
<feature type="transmembrane region" description="Helical" evidence="12">
    <location>
        <begin position="200"/>
        <end position="219"/>
    </location>
</feature>
<protein>
    <submittedName>
        <fullName evidence="13">Otopetrin-2</fullName>
    </submittedName>
</protein>
<feature type="transmembrane region" description="Helical" evidence="12">
    <location>
        <begin position="270"/>
        <end position="292"/>
    </location>
</feature>
<proteinExistence type="inferred from homology"/>
<feature type="transmembrane region" description="Helical" evidence="12">
    <location>
        <begin position="421"/>
        <end position="442"/>
    </location>
</feature>
<keyword evidence="5 12" id="KW-0812">Transmembrane</keyword>
<sequence length="643" mass="72325">MHRVNELNESLPSSHRGSLVSTDLATINEKEPMTPTDENEEVAADMPPLTNLKKNKFFGSNSSIAMMVKGSKRGRSLSMPFIHKGPPDLHRAESDKIFLETLTITLSGLYCKLLIVLGMSFPVAEFLSQESPTTFYKGFYLYLYIVSMLFLAFVYSTLLKQKAVDTVLNTAAATADAQAHGDRPKRRSIHQHSTGRYGSFYLRMGAVAFGIGSMIFSGLEFGHYLEMAHKQGCRDYLMAVTPTIRMAFIIIQLQFIFVSNKQKMLKEYQTISRFGLMHMIATNICVWLSVVATETGDEIISFYNDSKNAADIHNHTGMTAVGGFIQVNRTALMNHRSQMEECRRTVIMGALLKSAAPFLSPCTIEYSLISSVILYALWKNVCTHQTNVIHTGAYANKVPKPVTGMTSQHFTVDCANAHKGLFASILVLVFTIISLIMFNVLVKKEHSAPAAIFQVNVCELTLYTMGTLACLLAMHKIKRLRYEKNRQFELDTLLLIMAQSGLYIYFMFSAIAAYLTLDDHSSRSPGTVLLMSTCGILQSTLQTLFIVDAWWRRCTTSQNSKEKPARQLVTFLLLTNVAMWSVNHMESARAEFQPIELGFYGIWAWSIITQISMPLAVFYRFHSTVCLCEIWKCTYKMKLQPVA</sequence>
<keyword evidence="3" id="KW-0813">Transport</keyword>
<accession>A0A146MDH9</accession>
<feature type="transmembrane region" description="Helical" evidence="12">
    <location>
        <begin position="358"/>
        <end position="378"/>
    </location>
</feature>
<dbReference type="InterPro" id="IPR004878">
    <property type="entry name" value="Otopetrin"/>
</dbReference>
<evidence type="ECO:0000256" key="10">
    <source>
        <dbReference type="ARBA" id="ARBA00023303"/>
    </source>
</evidence>
<evidence type="ECO:0000256" key="12">
    <source>
        <dbReference type="SAM" id="Phobius"/>
    </source>
</evidence>
<feature type="transmembrane region" description="Helical" evidence="12">
    <location>
        <begin position="139"/>
        <end position="158"/>
    </location>
</feature>
<keyword evidence="9 12" id="KW-0472">Membrane</keyword>
<keyword evidence="6" id="KW-0375">Hydrogen ion transport</keyword>
<feature type="transmembrane region" description="Helical" evidence="12">
    <location>
        <begin position="239"/>
        <end position="258"/>
    </location>
</feature>
<keyword evidence="10" id="KW-0407">Ion channel</keyword>
<dbReference type="Pfam" id="PF03189">
    <property type="entry name" value="Otopetrin"/>
    <property type="match status" value="1"/>
</dbReference>
<gene>
    <name evidence="13" type="primary">Otop2_7</name>
    <name evidence="13" type="ORF">g.76979</name>
</gene>
<evidence type="ECO:0000256" key="5">
    <source>
        <dbReference type="ARBA" id="ARBA00022692"/>
    </source>
</evidence>
<feature type="transmembrane region" description="Helical" evidence="12">
    <location>
        <begin position="493"/>
        <end position="515"/>
    </location>
</feature>
<comment type="similarity">
    <text evidence="2">Belongs to the otopetrin family.</text>
</comment>
<keyword evidence="7 12" id="KW-1133">Transmembrane helix</keyword>
<evidence type="ECO:0000256" key="8">
    <source>
        <dbReference type="ARBA" id="ARBA00023065"/>
    </source>
</evidence>
<reference evidence="13" key="1">
    <citation type="journal article" date="2016" name="Gigascience">
        <title>De novo construction of an expanded transcriptome assembly for the western tarnished plant bug, Lygus hesperus.</title>
        <authorList>
            <person name="Tassone E.E."/>
            <person name="Geib S.M."/>
            <person name="Hall B."/>
            <person name="Fabrick J.A."/>
            <person name="Brent C.S."/>
            <person name="Hull J.J."/>
        </authorList>
    </citation>
    <scope>NUCLEOTIDE SEQUENCE</scope>
</reference>
<feature type="transmembrane region" description="Helical" evidence="12">
    <location>
        <begin position="568"/>
        <end position="585"/>
    </location>
</feature>
<dbReference type="PANTHER" id="PTHR21522:SF30">
    <property type="entry name" value="GH01206P"/>
    <property type="match status" value="1"/>
</dbReference>
<evidence type="ECO:0000256" key="1">
    <source>
        <dbReference type="ARBA" id="ARBA00004651"/>
    </source>
</evidence>
<feature type="transmembrane region" description="Helical" evidence="12">
    <location>
        <begin position="597"/>
        <end position="619"/>
    </location>
</feature>
<keyword evidence="4" id="KW-1003">Cell membrane</keyword>
<dbReference type="EMBL" id="GDHC01001742">
    <property type="protein sequence ID" value="JAQ16887.1"/>
    <property type="molecule type" value="Transcribed_RNA"/>
</dbReference>
<comment type="subcellular location">
    <subcellularLocation>
        <location evidence="1">Cell membrane</location>
        <topology evidence="1">Multi-pass membrane protein</topology>
    </subcellularLocation>
</comment>
<feature type="compositionally biased region" description="Polar residues" evidence="11">
    <location>
        <begin position="7"/>
        <end position="25"/>
    </location>
</feature>
<keyword evidence="8" id="KW-0406">Ion transport</keyword>
<evidence type="ECO:0000256" key="9">
    <source>
        <dbReference type="ARBA" id="ARBA00023136"/>
    </source>
</evidence>